<dbReference type="AlphaFoldDB" id="A0A1V3X9W5"/>
<gene>
    <name evidence="2" type="ORF">BZL30_3409</name>
</gene>
<feature type="compositionally biased region" description="Low complexity" evidence="1">
    <location>
        <begin position="195"/>
        <end position="212"/>
    </location>
</feature>
<evidence type="ECO:0000313" key="2">
    <source>
        <dbReference type="EMBL" id="OOK75900.1"/>
    </source>
</evidence>
<reference evidence="2 3" key="1">
    <citation type="submission" date="2017-02" db="EMBL/GenBank/DDBJ databases">
        <title>Complete genome sequences of Mycobacterium kansasii strains isolated from rhesus macaques.</title>
        <authorList>
            <person name="Panda A."/>
            <person name="Nagaraj S."/>
            <person name="Zhao X."/>
            <person name="Tettelin H."/>
            <person name="Detolla L.J."/>
        </authorList>
    </citation>
    <scope>NUCLEOTIDE SEQUENCE [LARGE SCALE GENOMIC DNA]</scope>
    <source>
        <strain evidence="2 3">11-3813</strain>
    </source>
</reference>
<dbReference type="EMBL" id="MVBM01000003">
    <property type="protein sequence ID" value="OOK75900.1"/>
    <property type="molecule type" value="Genomic_DNA"/>
</dbReference>
<accession>A0A1V3X9W5</accession>
<protein>
    <submittedName>
        <fullName evidence="2">Uncharacterized protein</fullName>
    </submittedName>
</protein>
<comment type="caution">
    <text evidence="2">The sequence shown here is derived from an EMBL/GenBank/DDBJ whole genome shotgun (WGS) entry which is preliminary data.</text>
</comment>
<evidence type="ECO:0000313" key="3">
    <source>
        <dbReference type="Proteomes" id="UP000189229"/>
    </source>
</evidence>
<proteinExistence type="predicted"/>
<organism evidence="2 3">
    <name type="scientific">Mycobacterium kansasii</name>
    <dbReference type="NCBI Taxonomy" id="1768"/>
    <lineage>
        <taxon>Bacteria</taxon>
        <taxon>Bacillati</taxon>
        <taxon>Actinomycetota</taxon>
        <taxon>Actinomycetes</taxon>
        <taxon>Mycobacteriales</taxon>
        <taxon>Mycobacteriaceae</taxon>
        <taxon>Mycobacterium</taxon>
    </lineage>
</organism>
<feature type="region of interest" description="Disordered" evidence="1">
    <location>
        <begin position="194"/>
        <end position="216"/>
    </location>
</feature>
<sequence length="256" mass="26703">MRLHRPFGRIPELLVDVDIDVFDDLTGGGIVAEFPQRAAHLLEPLLSVRKVPLRDGRDVSQFRPVPGQDGPLTQSAQPVQRFQVVGQAAVVLVQNGGAAAQHAVGGQDGILEQERQRVGGVTRVASTVIASPAASITSPSLSVTPSPRWNCGFAARTGAPVSSTSLSMPSVWSPWRWLISTSATRPSAAIRAMCSSSPGPGSTMTSSSLPGPHSTQVLVPSSVIRPGLSATSTDAVSVTGRNRPYAGWVSDSVTVA</sequence>
<name>A0A1V3X9W5_MYCKA</name>
<evidence type="ECO:0000256" key="1">
    <source>
        <dbReference type="SAM" id="MobiDB-lite"/>
    </source>
</evidence>
<dbReference type="Proteomes" id="UP000189229">
    <property type="component" value="Unassembled WGS sequence"/>
</dbReference>